<evidence type="ECO:0000313" key="8">
    <source>
        <dbReference type="EMBL" id="OGM28595.1"/>
    </source>
</evidence>
<proteinExistence type="predicted"/>
<dbReference type="InterPro" id="IPR032816">
    <property type="entry name" value="VTT_dom"/>
</dbReference>
<keyword evidence="5 6" id="KW-0472">Membrane</keyword>
<evidence type="ECO:0000256" key="2">
    <source>
        <dbReference type="ARBA" id="ARBA00022475"/>
    </source>
</evidence>
<comment type="caution">
    <text evidence="8">The sequence shown here is derived from an EMBL/GenBank/DDBJ whole genome shotgun (WGS) entry which is preliminary data.</text>
</comment>
<keyword evidence="2" id="KW-1003">Cell membrane</keyword>
<evidence type="ECO:0000259" key="7">
    <source>
        <dbReference type="Pfam" id="PF09335"/>
    </source>
</evidence>
<dbReference type="PANTHER" id="PTHR42709:SF6">
    <property type="entry name" value="UNDECAPRENYL PHOSPHATE TRANSPORTER A"/>
    <property type="match status" value="1"/>
</dbReference>
<dbReference type="EMBL" id="MGGM01000027">
    <property type="protein sequence ID" value="OGM28595.1"/>
    <property type="molecule type" value="Genomic_DNA"/>
</dbReference>
<name>A0A1F7YQ05_9BACT</name>
<dbReference type="Pfam" id="PF09335">
    <property type="entry name" value="VTT_dom"/>
    <property type="match status" value="1"/>
</dbReference>
<comment type="subcellular location">
    <subcellularLocation>
        <location evidence="1">Cell membrane</location>
        <topology evidence="1">Multi-pass membrane protein</topology>
    </subcellularLocation>
</comment>
<evidence type="ECO:0000256" key="3">
    <source>
        <dbReference type="ARBA" id="ARBA00022692"/>
    </source>
</evidence>
<feature type="transmembrane region" description="Helical" evidence="6">
    <location>
        <begin position="140"/>
        <end position="162"/>
    </location>
</feature>
<accession>A0A1F7YQ05</accession>
<dbReference type="STRING" id="1802500.A2801_01775"/>
<sequence>MQLDLVALIAFLEEYFNQYGYVIVFFSGFIETTPLGWIFPGNTLIAAGGYFARTGSSSISGIIFSSWIGSWAVFILSYILGASSGEIFIKKLHQERNASRAAKLLKQYGGKILGTSLLAGVIRFWIAYMAGAKNYSKLRFLVYTGLSTFAWVTLWALLGYILGSQEHLINNVFTAIGVFSWVVFIGLGYALFRHTKEEYEEYKEKQE</sequence>
<evidence type="ECO:0000256" key="6">
    <source>
        <dbReference type="SAM" id="Phobius"/>
    </source>
</evidence>
<protein>
    <recommendedName>
        <fullName evidence="7">VTT domain-containing protein</fullName>
    </recommendedName>
</protein>
<evidence type="ECO:0000256" key="1">
    <source>
        <dbReference type="ARBA" id="ARBA00004651"/>
    </source>
</evidence>
<dbReference type="GO" id="GO:0005886">
    <property type="term" value="C:plasma membrane"/>
    <property type="evidence" value="ECO:0007669"/>
    <property type="project" value="UniProtKB-SubCell"/>
</dbReference>
<feature type="transmembrane region" description="Helical" evidence="6">
    <location>
        <begin position="59"/>
        <end position="80"/>
    </location>
</feature>
<feature type="domain" description="VTT" evidence="7">
    <location>
        <begin position="39"/>
        <end position="160"/>
    </location>
</feature>
<dbReference type="InterPro" id="IPR051311">
    <property type="entry name" value="DedA_domain"/>
</dbReference>
<keyword evidence="4 6" id="KW-1133">Transmembrane helix</keyword>
<feature type="transmembrane region" description="Helical" evidence="6">
    <location>
        <begin position="108"/>
        <end position="128"/>
    </location>
</feature>
<feature type="transmembrane region" description="Helical" evidence="6">
    <location>
        <begin position="168"/>
        <end position="192"/>
    </location>
</feature>
<dbReference type="PANTHER" id="PTHR42709">
    <property type="entry name" value="ALKALINE PHOSPHATASE LIKE PROTEIN"/>
    <property type="match status" value="1"/>
</dbReference>
<gene>
    <name evidence="8" type="ORF">A2801_01775</name>
</gene>
<reference evidence="8 9" key="1">
    <citation type="journal article" date="2016" name="Nat. Commun.">
        <title>Thousands of microbial genomes shed light on interconnected biogeochemical processes in an aquifer system.</title>
        <authorList>
            <person name="Anantharaman K."/>
            <person name="Brown C.T."/>
            <person name="Hug L.A."/>
            <person name="Sharon I."/>
            <person name="Castelle C.J."/>
            <person name="Probst A.J."/>
            <person name="Thomas B.C."/>
            <person name="Singh A."/>
            <person name="Wilkins M.J."/>
            <person name="Karaoz U."/>
            <person name="Brodie E.L."/>
            <person name="Williams K.H."/>
            <person name="Hubbard S.S."/>
            <person name="Banfield J.F."/>
        </authorList>
    </citation>
    <scope>NUCLEOTIDE SEQUENCE [LARGE SCALE GENOMIC DNA]</scope>
</reference>
<evidence type="ECO:0000256" key="5">
    <source>
        <dbReference type="ARBA" id="ARBA00023136"/>
    </source>
</evidence>
<dbReference type="AlphaFoldDB" id="A0A1F7YQ05"/>
<dbReference type="Proteomes" id="UP000177263">
    <property type="component" value="Unassembled WGS sequence"/>
</dbReference>
<evidence type="ECO:0000313" key="9">
    <source>
        <dbReference type="Proteomes" id="UP000177263"/>
    </source>
</evidence>
<organism evidence="8 9">
    <name type="scientific">Candidatus Woesebacteria bacterium RIFCSPHIGHO2_01_FULL_41_10</name>
    <dbReference type="NCBI Taxonomy" id="1802500"/>
    <lineage>
        <taxon>Bacteria</taxon>
        <taxon>Candidatus Woeseibacteriota</taxon>
    </lineage>
</organism>
<feature type="transmembrane region" description="Helical" evidence="6">
    <location>
        <begin position="20"/>
        <end position="39"/>
    </location>
</feature>
<keyword evidence="3 6" id="KW-0812">Transmembrane</keyword>
<evidence type="ECO:0000256" key="4">
    <source>
        <dbReference type="ARBA" id="ARBA00022989"/>
    </source>
</evidence>